<dbReference type="EMBL" id="RBOV01000300">
    <property type="protein sequence ID" value="RMN09037.1"/>
    <property type="molecule type" value="Genomic_DNA"/>
</dbReference>
<evidence type="ECO:0000313" key="2">
    <source>
        <dbReference type="EMBL" id="RMN09037.1"/>
    </source>
</evidence>
<dbReference type="Proteomes" id="UP000271468">
    <property type="component" value="Unassembled WGS sequence"/>
</dbReference>
<evidence type="ECO:0000313" key="3">
    <source>
        <dbReference type="Proteomes" id="UP000271468"/>
    </source>
</evidence>
<evidence type="ECO:0000256" key="1">
    <source>
        <dbReference type="SAM" id="Phobius"/>
    </source>
</evidence>
<comment type="caution">
    <text evidence="2">The sequence shown here is derived from an EMBL/GenBank/DDBJ whole genome shotgun (WGS) entry which is preliminary data.</text>
</comment>
<name>A0A3M3JE34_9PSED</name>
<accession>A0A3M3JE34</accession>
<keyword evidence="1" id="KW-1133">Transmembrane helix</keyword>
<feature type="transmembrane region" description="Helical" evidence="1">
    <location>
        <begin position="38"/>
        <end position="57"/>
    </location>
</feature>
<organism evidence="2 3">
    <name type="scientific">Pseudomonas syringae pv. coriandricola</name>
    <dbReference type="NCBI Taxonomy" id="264453"/>
    <lineage>
        <taxon>Bacteria</taxon>
        <taxon>Pseudomonadati</taxon>
        <taxon>Pseudomonadota</taxon>
        <taxon>Gammaproteobacteria</taxon>
        <taxon>Pseudomonadales</taxon>
        <taxon>Pseudomonadaceae</taxon>
        <taxon>Pseudomonas</taxon>
    </lineage>
</organism>
<feature type="transmembrane region" description="Helical" evidence="1">
    <location>
        <begin position="92"/>
        <end position="115"/>
    </location>
</feature>
<proteinExistence type="predicted"/>
<gene>
    <name evidence="2" type="ORF">ALQ65_01654</name>
</gene>
<dbReference type="AlphaFoldDB" id="A0A3M3JE34"/>
<sequence length="116" mass="13246">MNSKIEIAKMIGLATIKLTLSATIPFIITSYLPPEYQVLLTLLMTISLGFYLIFLLIKGFCKFLEKIYSGIVTQPEKKKGTFKRAFYGLAKYLCRLLVVYILFVYSIFTVMSIHVS</sequence>
<protein>
    <submittedName>
        <fullName evidence="2">Uncharacterized protein</fullName>
    </submittedName>
</protein>
<keyword evidence="1" id="KW-0812">Transmembrane</keyword>
<feature type="transmembrane region" description="Helical" evidence="1">
    <location>
        <begin position="12"/>
        <end position="32"/>
    </location>
</feature>
<reference evidence="2 3" key="1">
    <citation type="submission" date="2018-08" db="EMBL/GenBank/DDBJ databases">
        <title>Recombination of ecologically and evolutionarily significant loci maintains genetic cohesion in the Pseudomonas syringae species complex.</title>
        <authorList>
            <person name="Dillon M."/>
            <person name="Thakur S."/>
            <person name="Almeida R.N.D."/>
            <person name="Weir B.S."/>
            <person name="Guttman D.S."/>
        </authorList>
    </citation>
    <scope>NUCLEOTIDE SEQUENCE [LARGE SCALE GENOMIC DNA]</scope>
    <source>
        <strain evidence="2 3">ICMP 12341</strain>
    </source>
</reference>
<keyword evidence="1" id="KW-0472">Membrane</keyword>